<dbReference type="STRING" id="1797545.A3B15_02060"/>
<dbReference type="CDD" id="cd19067">
    <property type="entry name" value="PfuEndoQ-like"/>
    <property type="match status" value="1"/>
</dbReference>
<dbReference type="Gene3D" id="3.20.20.140">
    <property type="entry name" value="Metal-dependent hydrolases"/>
    <property type="match status" value="1"/>
</dbReference>
<proteinExistence type="predicted"/>
<comment type="caution">
    <text evidence="1">The sequence shown here is derived from an EMBL/GenBank/DDBJ whole genome shotgun (WGS) entry which is preliminary data.</text>
</comment>
<dbReference type="InterPro" id="IPR016195">
    <property type="entry name" value="Pol/histidinol_Pase-like"/>
</dbReference>
<dbReference type="GO" id="GO:0004386">
    <property type="term" value="F:helicase activity"/>
    <property type="evidence" value="ECO:0007669"/>
    <property type="project" value="UniProtKB-KW"/>
</dbReference>
<dbReference type="SUPFAM" id="SSF89550">
    <property type="entry name" value="PHP domain-like"/>
    <property type="match status" value="1"/>
</dbReference>
<dbReference type="EMBL" id="MHIO01000018">
    <property type="protein sequence ID" value="OGY53836.1"/>
    <property type="molecule type" value="Genomic_DNA"/>
</dbReference>
<keyword evidence="1" id="KW-0547">Nucleotide-binding</keyword>
<keyword evidence="1" id="KW-0347">Helicase</keyword>
<keyword evidence="1" id="KW-0067">ATP-binding</keyword>
<name>A0A1G1YPU8_9BACT</name>
<accession>A0A1G1YPU8</accession>
<keyword evidence="1" id="KW-0378">Hydrolase</keyword>
<gene>
    <name evidence="1" type="ORF">A3B15_02060</name>
</gene>
<evidence type="ECO:0000313" key="1">
    <source>
        <dbReference type="EMBL" id="OGY53836.1"/>
    </source>
</evidence>
<reference evidence="1 2" key="1">
    <citation type="journal article" date="2016" name="Nat. Commun.">
        <title>Thousands of microbial genomes shed light on interconnected biogeochemical processes in an aquifer system.</title>
        <authorList>
            <person name="Anantharaman K."/>
            <person name="Brown C.T."/>
            <person name="Hug L.A."/>
            <person name="Sharon I."/>
            <person name="Castelle C.J."/>
            <person name="Probst A.J."/>
            <person name="Thomas B.C."/>
            <person name="Singh A."/>
            <person name="Wilkins M.J."/>
            <person name="Karaoz U."/>
            <person name="Brodie E.L."/>
            <person name="Williams K.H."/>
            <person name="Hubbard S.S."/>
            <person name="Banfield J.F."/>
        </authorList>
    </citation>
    <scope>NUCLEOTIDE SEQUENCE [LARGE SCALE GENOMIC DNA]</scope>
</reference>
<evidence type="ECO:0000313" key="2">
    <source>
        <dbReference type="Proteomes" id="UP000177250"/>
    </source>
</evidence>
<dbReference type="PANTHER" id="PTHR40084">
    <property type="entry name" value="PHOSPHOHYDROLASE, PHP FAMILY"/>
    <property type="match status" value="1"/>
</dbReference>
<dbReference type="AlphaFoldDB" id="A0A1G1YPU8"/>
<protein>
    <submittedName>
        <fullName evidence="1">DNA helicase UvrD</fullName>
    </submittedName>
</protein>
<dbReference type="PANTHER" id="PTHR40084:SF1">
    <property type="entry name" value="PHOSPHOTRANSFERASE"/>
    <property type="match status" value="1"/>
</dbReference>
<organism evidence="1 2">
    <name type="scientific">Candidatus Buchananbacteria bacterium RIFCSPLOWO2_01_FULL_45_31</name>
    <dbReference type="NCBI Taxonomy" id="1797545"/>
    <lineage>
        <taxon>Bacteria</taxon>
        <taxon>Candidatus Buchananiibacteriota</taxon>
    </lineage>
</organism>
<dbReference type="Proteomes" id="UP000177250">
    <property type="component" value="Unassembled WGS sequence"/>
</dbReference>
<sequence>MRIIADLHIHSKYSRACSKDLDLEHISQWAKWKGIDIVACADWTHPAWLKELKQKLVEDRPGLYRLKADPTSVLFMLNTEVSCIYTQGGKCRRIHLCLFAPDFETIDKIIIELEKRKVNLKADGRPIMGLSAIEVVKIVLAANPASLVVPAHVWTPWFSVFGSYSGFDSLNECFGDQTKYIYAIETGLSSDPAMNWRLSALDKIALISNSDAHSPANLGREANVFEILEDELSFEEICRIIKEKDKKRFLYTIEFFPEEGKYHWDGHAKCEVQFSPAQTKKNNGLCPVCKKPLTVGVLNRVEKLAGRLESFKPNGVPYKSLVPLAEIIAEALDQGKNTKKVAAAYFDLIKKGGSEFKILLDLPLEELAKLTLPEVAQGIKNVREGRVEISAGYDGVYGVVKVFKAGERKRAAQGKLL</sequence>